<name>A0AAE0P0Z9_SORBR</name>
<proteinExistence type="predicted"/>
<keyword evidence="3" id="KW-1185">Reference proteome</keyword>
<dbReference type="GO" id="GO:0005737">
    <property type="term" value="C:cytoplasm"/>
    <property type="evidence" value="ECO:0007669"/>
    <property type="project" value="TreeGrafter"/>
</dbReference>
<comment type="caution">
    <text evidence="2">The sequence shown here is derived from an EMBL/GenBank/DDBJ whole genome shotgun (WGS) entry which is preliminary data.</text>
</comment>
<keyword evidence="1" id="KW-0472">Membrane</keyword>
<dbReference type="EMBL" id="JAUTDP010000013">
    <property type="protein sequence ID" value="KAK3391348.1"/>
    <property type="molecule type" value="Genomic_DNA"/>
</dbReference>
<evidence type="ECO:0000313" key="2">
    <source>
        <dbReference type="EMBL" id="KAK3391348.1"/>
    </source>
</evidence>
<dbReference type="PANTHER" id="PTHR32440">
    <property type="entry name" value="PHOSPHATASE DCR2-RELATED-RELATED"/>
    <property type="match status" value="1"/>
</dbReference>
<keyword evidence="1" id="KW-1133">Transmembrane helix</keyword>
<organism evidence="2 3">
    <name type="scientific">Sordaria brevicollis</name>
    <dbReference type="NCBI Taxonomy" id="83679"/>
    <lineage>
        <taxon>Eukaryota</taxon>
        <taxon>Fungi</taxon>
        <taxon>Dikarya</taxon>
        <taxon>Ascomycota</taxon>
        <taxon>Pezizomycotina</taxon>
        <taxon>Sordariomycetes</taxon>
        <taxon>Sordariomycetidae</taxon>
        <taxon>Sordariales</taxon>
        <taxon>Sordariaceae</taxon>
        <taxon>Sordaria</taxon>
    </lineage>
</organism>
<dbReference type="GO" id="GO:0016788">
    <property type="term" value="F:hydrolase activity, acting on ester bonds"/>
    <property type="evidence" value="ECO:0007669"/>
    <property type="project" value="TreeGrafter"/>
</dbReference>
<dbReference type="AlphaFoldDB" id="A0AAE0P0Z9"/>
<sequence>MASPYYYKDRKDDLRDLKFLNAESPHHINHQHQPPRIQQQQRRSQFWRKIITGGSLVAASTLLLLTTLPADQSQTHRHDYSYSAAAEFLIPPLTFSPGDSTSHSKTFQISIFQDLNFTHNAPGKQDDPSSTTVRIMKNILNSEPQKTDLVILNGLTPPSEKENDITAYLGQIVEPMVRRKLTWASTYGSCGENSSSPSSTKETLFEREKLWLSSRTKTMVEGDGVGVTNYYLPVYAAGCGTGEWKRKRGQEKEERKKWYQRVWNMVINRNQDMQMASDTECDIPALILWFFDSSSSSSSSSSSTAKGKVHPSVLKWFKTTSASIASQAGGRTIPSMGFVSRIPTNNSYDGKEEGDVLFMQALSSTPGFIALFSASEGHAEDDGCYKWDENRISSGQGRSAPKYQGQQGQVVMATADGNEGEVEEGHRRGLNLCFGQHAGSRGARQIIIDQEELKDFEIRTHIRLESGEVIWAATLNATSV</sequence>
<evidence type="ECO:0000256" key="1">
    <source>
        <dbReference type="SAM" id="Phobius"/>
    </source>
</evidence>
<reference evidence="2" key="1">
    <citation type="journal article" date="2023" name="Mol. Phylogenet. Evol.">
        <title>Genome-scale phylogeny and comparative genomics of the fungal order Sordariales.</title>
        <authorList>
            <person name="Hensen N."/>
            <person name="Bonometti L."/>
            <person name="Westerberg I."/>
            <person name="Brannstrom I.O."/>
            <person name="Guillou S."/>
            <person name="Cros-Aarteil S."/>
            <person name="Calhoun S."/>
            <person name="Haridas S."/>
            <person name="Kuo A."/>
            <person name="Mondo S."/>
            <person name="Pangilinan J."/>
            <person name="Riley R."/>
            <person name="LaButti K."/>
            <person name="Andreopoulos B."/>
            <person name="Lipzen A."/>
            <person name="Chen C."/>
            <person name="Yan M."/>
            <person name="Daum C."/>
            <person name="Ng V."/>
            <person name="Clum A."/>
            <person name="Steindorff A."/>
            <person name="Ohm R.A."/>
            <person name="Martin F."/>
            <person name="Silar P."/>
            <person name="Natvig D.O."/>
            <person name="Lalanne C."/>
            <person name="Gautier V."/>
            <person name="Ament-Velasquez S.L."/>
            <person name="Kruys A."/>
            <person name="Hutchinson M.I."/>
            <person name="Powell A.J."/>
            <person name="Barry K."/>
            <person name="Miller A.N."/>
            <person name="Grigoriev I.V."/>
            <person name="Debuchy R."/>
            <person name="Gladieux P."/>
            <person name="Hiltunen Thoren M."/>
            <person name="Johannesson H."/>
        </authorList>
    </citation>
    <scope>NUCLEOTIDE SEQUENCE</scope>
    <source>
        <strain evidence="2">FGSC 1904</strain>
    </source>
</reference>
<dbReference type="PANTHER" id="PTHR32440:SF11">
    <property type="entry name" value="METALLOPHOSPHOESTERASE DOMAIN-CONTAINING PROTEIN"/>
    <property type="match status" value="1"/>
</dbReference>
<gene>
    <name evidence="2" type="ORF">B0T20DRAFT_363073</name>
</gene>
<accession>A0AAE0P0Z9</accession>
<evidence type="ECO:0000313" key="3">
    <source>
        <dbReference type="Proteomes" id="UP001281003"/>
    </source>
</evidence>
<reference evidence="2" key="2">
    <citation type="submission" date="2023-07" db="EMBL/GenBank/DDBJ databases">
        <authorList>
            <consortium name="Lawrence Berkeley National Laboratory"/>
            <person name="Haridas S."/>
            <person name="Hensen N."/>
            <person name="Bonometti L."/>
            <person name="Westerberg I."/>
            <person name="Brannstrom I.O."/>
            <person name="Guillou S."/>
            <person name="Cros-Aarteil S."/>
            <person name="Calhoun S."/>
            <person name="Kuo A."/>
            <person name="Mondo S."/>
            <person name="Pangilinan J."/>
            <person name="Riley R."/>
            <person name="LaButti K."/>
            <person name="Andreopoulos B."/>
            <person name="Lipzen A."/>
            <person name="Chen C."/>
            <person name="Yanf M."/>
            <person name="Daum C."/>
            <person name="Ng V."/>
            <person name="Clum A."/>
            <person name="Steindorff A."/>
            <person name="Ohm R."/>
            <person name="Martin F."/>
            <person name="Silar P."/>
            <person name="Natvig D."/>
            <person name="Lalanne C."/>
            <person name="Gautier V."/>
            <person name="Ament-velasquez S.L."/>
            <person name="Kruys A."/>
            <person name="Hutchinson M.I."/>
            <person name="Powell A.J."/>
            <person name="Barry K."/>
            <person name="Miller A.N."/>
            <person name="Grigoriev I.V."/>
            <person name="Debuchy R."/>
            <person name="Gladieux P."/>
            <person name="Thoren M.H."/>
            <person name="Johannesson H."/>
        </authorList>
    </citation>
    <scope>NUCLEOTIDE SEQUENCE</scope>
    <source>
        <strain evidence="2">FGSC 1904</strain>
    </source>
</reference>
<protein>
    <submittedName>
        <fullName evidence="2">Uncharacterized protein</fullName>
    </submittedName>
</protein>
<dbReference type="Proteomes" id="UP001281003">
    <property type="component" value="Unassembled WGS sequence"/>
</dbReference>
<feature type="transmembrane region" description="Helical" evidence="1">
    <location>
        <begin position="46"/>
        <end position="68"/>
    </location>
</feature>
<keyword evidence="1" id="KW-0812">Transmembrane</keyword>